<gene>
    <name evidence="2" type="ORF">CTHT_0065330</name>
</gene>
<keyword evidence="3" id="KW-1185">Reference proteome</keyword>
<dbReference type="OrthoDB" id="5385072at2759"/>
<name>G0SG77_CHATD</name>
<evidence type="ECO:0000313" key="2">
    <source>
        <dbReference type="EMBL" id="EGS17216.1"/>
    </source>
</evidence>
<dbReference type="eggNOG" id="ENOG502S7WN">
    <property type="taxonomic scope" value="Eukaryota"/>
</dbReference>
<protein>
    <submittedName>
        <fullName evidence="2">Uncharacterized protein</fullName>
    </submittedName>
</protein>
<organism evidence="3">
    <name type="scientific">Chaetomium thermophilum (strain DSM 1495 / CBS 144.50 / IMI 039719)</name>
    <name type="common">Thermochaetoides thermophila</name>
    <dbReference type="NCBI Taxonomy" id="759272"/>
    <lineage>
        <taxon>Eukaryota</taxon>
        <taxon>Fungi</taxon>
        <taxon>Dikarya</taxon>
        <taxon>Ascomycota</taxon>
        <taxon>Pezizomycotina</taxon>
        <taxon>Sordariomycetes</taxon>
        <taxon>Sordariomycetidae</taxon>
        <taxon>Sordariales</taxon>
        <taxon>Chaetomiaceae</taxon>
        <taxon>Thermochaetoides</taxon>
    </lineage>
</organism>
<dbReference type="PANTHER" id="PTHR16148">
    <property type="entry name" value="NF-KAPPA-B-REPRESSING FACTOR-RELATED"/>
    <property type="match status" value="1"/>
</dbReference>
<dbReference type="KEGG" id="cthr:CTHT_0065330"/>
<dbReference type="RefSeq" id="XP_006696834.1">
    <property type="nucleotide sequence ID" value="XM_006696771.1"/>
</dbReference>
<dbReference type="Proteomes" id="UP000008066">
    <property type="component" value="Unassembled WGS sequence"/>
</dbReference>
<feature type="compositionally biased region" description="Pro residues" evidence="1">
    <location>
        <begin position="53"/>
        <end position="65"/>
    </location>
</feature>
<feature type="compositionally biased region" description="Pro residues" evidence="1">
    <location>
        <begin position="106"/>
        <end position="118"/>
    </location>
</feature>
<feature type="region of interest" description="Disordered" evidence="1">
    <location>
        <begin position="178"/>
        <end position="197"/>
    </location>
</feature>
<feature type="compositionally biased region" description="Polar residues" evidence="1">
    <location>
        <begin position="147"/>
        <end position="156"/>
    </location>
</feature>
<evidence type="ECO:0000313" key="3">
    <source>
        <dbReference type="Proteomes" id="UP000008066"/>
    </source>
</evidence>
<dbReference type="HOGENOM" id="CLU_030520_0_0_1"/>
<feature type="region of interest" description="Disordered" evidence="1">
    <location>
        <begin position="1"/>
        <end position="172"/>
    </location>
</feature>
<feature type="compositionally biased region" description="Low complexity" evidence="1">
    <location>
        <begin position="66"/>
        <end position="105"/>
    </location>
</feature>
<accession>G0SG77</accession>
<proteinExistence type="predicted"/>
<evidence type="ECO:0000256" key="1">
    <source>
        <dbReference type="SAM" id="MobiDB-lite"/>
    </source>
</evidence>
<dbReference type="GeneID" id="18260571"/>
<sequence length="461" mass="49422">MSYEWQAASPTADPHYARGRADPMIDHQYSGQNNDVYYGHSRTRTTSSNIFPIMPPPMPSYPPPSNSNSNGYNNGYNSYNNNYDNNYNNNNNSSSSIRSSNYNNYMPPPQTSPLPPLQPQSHQQMHHQQHHYLNQPQGAPAIHQRRSPSVNTFSTVSSNGASGGGMAPPAAYRTSPVFDLRRSNGNGNSGSGSPHPSQGLSYVALLRKQKATVWCERAQFEDPRLLAQQRAAKMRAHREVEALVAGTASGRTLTGLSIGAGGGKMKIRHHGKTTVMGYFPGGNINGVSGVPVRLSATEVEGEDSEEEDRYHRRNSAASGGRRNMTMTGTYRSGGARWSPADGPSRRGSVVEQGTDSNNNNNNNSAGNTTPGADAGGNNDTGGSGSKANSFASGSSALAAERLDSVPELASNTSGLAGNSAKHAVLTREKSVKSIDELRRRGSVDERTMTLTHGRLYIANPD</sequence>
<dbReference type="AlphaFoldDB" id="G0SG77"/>
<dbReference type="STRING" id="759272.G0SG77"/>
<dbReference type="EMBL" id="GL988047">
    <property type="protein sequence ID" value="EGS17216.1"/>
    <property type="molecule type" value="Genomic_DNA"/>
</dbReference>
<dbReference type="PANTHER" id="PTHR16148:SF14">
    <property type="entry name" value="MYND-TYPE DOMAIN-CONTAINING PROTEIN"/>
    <property type="match status" value="1"/>
</dbReference>
<feature type="compositionally biased region" description="Basic and acidic residues" evidence="1">
    <location>
        <begin position="15"/>
        <end position="25"/>
    </location>
</feature>
<dbReference type="OMA" id="DERTMTM"/>
<feature type="region of interest" description="Disordered" evidence="1">
    <location>
        <begin position="296"/>
        <end position="390"/>
    </location>
</feature>
<reference evidence="2 3" key="1">
    <citation type="journal article" date="2011" name="Cell">
        <title>Insight into structure and assembly of the nuclear pore complex by utilizing the genome of a eukaryotic thermophile.</title>
        <authorList>
            <person name="Amlacher S."/>
            <person name="Sarges P."/>
            <person name="Flemming D."/>
            <person name="van Noort V."/>
            <person name="Kunze R."/>
            <person name="Devos D.P."/>
            <person name="Arumugam M."/>
            <person name="Bork P."/>
            <person name="Hurt E."/>
        </authorList>
    </citation>
    <scope>NUCLEOTIDE SEQUENCE [LARGE SCALE GENOMIC DNA]</scope>
    <source>
        <strain evidence="3">DSM 1495 / CBS 144.50 / IMI 039719</strain>
    </source>
</reference>